<dbReference type="EMBL" id="MFZO01000030">
    <property type="protein sequence ID" value="OGK24739.1"/>
    <property type="molecule type" value="Genomic_DNA"/>
</dbReference>
<name>A0A1F7H0F6_9BACT</name>
<dbReference type="Proteomes" id="UP000177913">
    <property type="component" value="Unassembled WGS sequence"/>
</dbReference>
<accession>A0A1F7H0F6</accession>
<comment type="caution">
    <text evidence="1">The sequence shown here is derived from an EMBL/GenBank/DDBJ whole genome shotgun (WGS) entry which is preliminary data.</text>
</comment>
<organism evidence="1 2">
    <name type="scientific">Candidatus Roizmanbacteria bacterium RIFCSPHIGHO2_02_FULL_38_11</name>
    <dbReference type="NCBI Taxonomy" id="1802039"/>
    <lineage>
        <taxon>Bacteria</taxon>
        <taxon>Candidatus Roizmaniibacteriota</taxon>
    </lineage>
</organism>
<gene>
    <name evidence="1" type="ORF">A3C25_06120</name>
</gene>
<protein>
    <submittedName>
        <fullName evidence="1">Uncharacterized protein</fullName>
    </submittedName>
</protein>
<evidence type="ECO:0000313" key="1">
    <source>
        <dbReference type="EMBL" id="OGK24739.1"/>
    </source>
</evidence>
<evidence type="ECO:0000313" key="2">
    <source>
        <dbReference type="Proteomes" id="UP000177913"/>
    </source>
</evidence>
<dbReference type="AlphaFoldDB" id="A0A1F7H0F6"/>
<proteinExistence type="predicted"/>
<reference evidence="1 2" key="1">
    <citation type="journal article" date="2016" name="Nat. Commun.">
        <title>Thousands of microbial genomes shed light on interconnected biogeochemical processes in an aquifer system.</title>
        <authorList>
            <person name="Anantharaman K."/>
            <person name="Brown C.T."/>
            <person name="Hug L.A."/>
            <person name="Sharon I."/>
            <person name="Castelle C.J."/>
            <person name="Probst A.J."/>
            <person name="Thomas B.C."/>
            <person name="Singh A."/>
            <person name="Wilkins M.J."/>
            <person name="Karaoz U."/>
            <person name="Brodie E.L."/>
            <person name="Williams K.H."/>
            <person name="Hubbard S.S."/>
            <person name="Banfield J.F."/>
        </authorList>
    </citation>
    <scope>NUCLEOTIDE SEQUENCE [LARGE SCALE GENOMIC DNA]</scope>
</reference>
<sequence>MDPNIKTQEAVKAEEFRKMIEVEVLKIIKDLAEKGQTPQERIQELAQLVLDLIKPGMNLEELYSNAVKLDDRHSELAPVVFKVMKEYEEVYEKKALTHVNQLIKSGNFDQAQDMVKKVLKFKISN</sequence>